<reference evidence="3" key="1">
    <citation type="submission" date="2023-06" db="EMBL/GenBank/DDBJ databases">
        <authorList>
            <person name="Kurt Z."/>
        </authorList>
    </citation>
    <scope>NUCLEOTIDE SEQUENCE</scope>
</reference>
<feature type="region of interest" description="Disordered" evidence="1">
    <location>
        <begin position="267"/>
        <end position="291"/>
    </location>
</feature>
<proteinExistence type="predicted"/>
<comment type="caution">
    <text evidence="3">The sequence shown here is derived from an EMBL/GenBank/DDBJ whole genome shotgun (WGS) entry which is preliminary data.</text>
</comment>
<feature type="compositionally biased region" description="Polar residues" evidence="1">
    <location>
        <begin position="28"/>
        <end position="38"/>
    </location>
</feature>
<feature type="transmembrane region" description="Helical" evidence="2">
    <location>
        <begin position="170"/>
        <end position="190"/>
    </location>
</feature>
<evidence type="ECO:0000313" key="5">
    <source>
        <dbReference type="Proteomes" id="UP001642409"/>
    </source>
</evidence>
<keyword evidence="2" id="KW-0812">Transmembrane</keyword>
<feature type="compositionally biased region" description="Acidic residues" evidence="1">
    <location>
        <begin position="41"/>
        <end position="50"/>
    </location>
</feature>
<dbReference type="EMBL" id="CATOUU010001064">
    <property type="protein sequence ID" value="CAI9969795.1"/>
    <property type="molecule type" value="Genomic_DNA"/>
</dbReference>
<name>A0AA86R3H0_9EUKA</name>
<gene>
    <name evidence="4" type="ORF">HINF_LOCUS16359</name>
    <name evidence="3" type="ORF">HINF_LOCUS57440</name>
</gene>
<sequence length="291" mass="32410">MLSEWDINIQFTTNQFTTNLFTTKNQRTYEPSMNTNSGPEPEIDPQNSEDDREFEEIVENEIDQDENAVQSLRRAETFLLFGIMFELVKGPATLAILVLNGDYIGVLGIALSVIGIIGLILINQQNILLVVAAALAAIAVSVYFIIVTALEFEQHVKTDNIYMAVLGLRVAYVIATFICAGCAFSFLVIIGKARNIPNQPLPGHELIIAQQNQSKRQPAAFVQVNYRIGHQIDKQMIKHLVLIQNMKIMIESVQLGPRDRRKGVLFSPNYEGQRRGSHQTGEPEAKTGGVL</sequence>
<evidence type="ECO:0000256" key="1">
    <source>
        <dbReference type="SAM" id="MobiDB-lite"/>
    </source>
</evidence>
<dbReference type="EMBL" id="CAXDID020000040">
    <property type="protein sequence ID" value="CAL5999738.1"/>
    <property type="molecule type" value="Genomic_DNA"/>
</dbReference>
<evidence type="ECO:0000256" key="2">
    <source>
        <dbReference type="SAM" id="Phobius"/>
    </source>
</evidence>
<protein>
    <submittedName>
        <fullName evidence="4">Hypothetical_protein</fullName>
    </submittedName>
</protein>
<feature type="transmembrane region" description="Helical" evidence="2">
    <location>
        <begin position="78"/>
        <end position="97"/>
    </location>
</feature>
<keyword evidence="2" id="KW-0472">Membrane</keyword>
<feature type="transmembrane region" description="Helical" evidence="2">
    <location>
        <begin position="127"/>
        <end position="150"/>
    </location>
</feature>
<organism evidence="3">
    <name type="scientific">Hexamita inflata</name>
    <dbReference type="NCBI Taxonomy" id="28002"/>
    <lineage>
        <taxon>Eukaryota</taxon>
        <taxon>Metamonada</taxon>
        <taxon>Diplomonadida</taxon>
        <taxon>Hexamitidae</taxon>
        <taxon>Hexamitinae</taxon>
        <taxon>Hexamita</taxon>
    </lineage>
</organism>
<keyword evidence="5" id="KW-1185">Reference proteome</keyword>
<accession>A0AA86R3H0</accession>
<evidence type="ECO:0000313" key="4">
    <source>
        <dbReference type="EMBL" id="CAL5999738.1"/>
    </source>
</evidence>
<feature type="transmembrane region" description="Helical" evidence="2">
    <location>
        <begin position="103"/>
        <end position="122"/>
    </location>
</feature>
<dbReference type="AlphaFoldDB" id="A0AA86R3H0"/>
<feature type="region of interest" description="Disordered" evidence="1">
    <location>
        <begin position="28"/>
        <end position="50"/>
    </location>
</feature>
<dbReference type="Proteomes" id="UP001642409">
    <property type="component" value="Unassembled WGS sequence"/>
</dbReference>
<reference evidence="4 5" key="2">
    <citation type="submission" date="2024-07" db="EMBL/GenBank/DDBJ databases">
        <authorList>
            <person name="Akdeniz Z."/>
        </authorList>
    </citation>
    <scope>NUCLEOTIDE SEQUENCE [LARGE SCALE GENOMIC DNA]</scope>
</reference>
<keyword evidence="2" id="KW-1133">Transmembrane helix</keyword>
<evidence type="ECO:0000313" key="3">
    <source>
        <dbReference type="EMBL" id="CAI9969795.1"/>
    </source>
</evidence>